<dbReference type="Gene3D" id="3.30.1490.300">
    <property type="match status" value="1"/>
</dbReference>
<gene>
    <name evidence="1" type="ORF">GCM10023156_70050</name>
</gene>
<protein>
    <recommendedName>
        <fullName evidence="3">Competence protein A</fullName>
    </recommendedName>
</protein>
<name>A0ABP8NVJ0_9BACT</name>
<dbReference type="Proteomes" id="UP001500840">
    <property type="component" value="Unassembled WGS sequence"/>
</dbReference>
<dbReference type="PANTHER" id="PTHR32432:SF3">
    <property type="entry name" value="ETHANOLAMINE UTILIZATION PROTEIN EUTJ"/>
    <property type="match status" value="1"/>
</dbReference>
<proteinExistence type="predicted"/>
<dbReference type="Gene3D" id="3.30.420.40">
    <property type="match status" value="2"/>
</dbReference>
<evidence type="ECO:0000313" key="1">
    <source>
        <dbReference type="EMBL" id="GAA4472870.1"/>
    </source>
</evidence>
<dbReference type="PANTHER" id="PTHR32432">
    <property type="entry name" value="CELL DIVISION PROTEIN FTSA-RELATED"/>
    <property type="match status" value="1"/>
</dbReference>
<evidence type="ECO:0000313" key="2">
    <source>
        <dbReference type="Proteomes" id="UP001500840"/>
    </source>
</evidence>
<accession>A0ABP8NVJ0</accession>
<keyword evidence="2" id="KW-1185">Reference proteome</keyword>
<sequence length="363" mass="39788">MSVLTTLQHRVRTPFASTPRGWIGIDIGSRSIKFTQVERTGDRYQICQRWCVTREEDPQPNSQHKAINLADKKLRIAELRELFTRSECAAAVSMSYHSLRSLELPAASLDETRDMVCEELAADNESGDADYVFGFWSTSEAADQAAKITALRMPTSLAMGIAEDLTSAGYECQVLDGLPCALARAVTMMSGKHTTPVVALDLGDSEFTFVLVANGKPIYTRVLRGGGLRTLMRPIQQALNLSHDQAMQLLIRYAVSPPHPSGRPVVSGPAQMLEQPIAQLINELKRTLDYATQQFRISKPSELVLLGGGASIRHLPECLSHQLGIAAQTWCLPTTKPHEAADDAQFGVAAALSALRWEQRSCS</sequence>
<dbReference type="InterPro" id="IPR043129">
    <property type="entry name" value="ATPase_NBD"/>
</dbReference>
<organism evidence="1 2">
    <name type="scientific">Novipirellula rosea</name>
    <dbReference type="NCBI Taxonomy" id="1031540"/>
    <lineage>
        <taxon>Bacteria</taxon>
        <taxon>Pseudomonadati</taxon>
        <taxon>Planctomycetota</taxon>
        <taxon>Planctomycetia</taxon>
        <taxon>Pirellulales</taxon>
        <taxon>Pirellulaceae</taxon>
        <taxon>Novipirellula</taxon>
    </lineage>
</organism>
<reference evidence="2" key="1">
    <citation type="journal article" date="2019" name="Int. J. Syst. Evol. Microbiol.">
        <title>The Global Catalogue of Microorganisms (GCM) 10K type strain sequencing project: providing services to taxonomists for standard genome sequencing and annotation.</title>
        <authorList>
            <consortium name="The Broad Institute Genomics Platform"/>
            <consortium name="The Broad Institute Genome Sequencing Center for Infectious Disease"/>
            <person name="Wu L."/>
            <person name="Ma J."/>
        </authorList>
    </citation>
    <scope>NUCLEOTIDE SEQUENCE [LARGE SCALE GENOMIC DNA]</scope>
    <source>
        <strain evidence="2">JCM 17759</strain>
    </source>
</reference>
<dbReference type="SUPFAM" id="SSF53067">
    <property type="entry name" value="Actin-like ATPase domain"/>
    <property type="match status" value="1"/>
</dbReference>
<dbReference type="EMBL" id="BAABGA010000120">
    <property type="protein sequence ID" value="GAA4472870.1"/>
    <property type="molecule type" value="Genomic_DNA"/>
</dbReference>
<dbReference type="InterPro" id="IPR050696">
    <property type="entry name" value="FtsA/MreB"/>
</dbReference>
<evidence type="ECO:0008006" key="3">
    <source>
        <dbReference type="Google" id="ProtNLM"/>
    </source>
</evidence>
<comment type="caution">
    <text evidence="1">The sequence shown here is derived from an EMBL/GenBank/DDBJ whole genome shotgun (WGS) entry which is preliminary data.</text>
</comment>
<dbReference type="RefSeq" id="WP_345328383.1">
    <property type="nucleotide sequence ID" value="NZ_BAABGA010000120.1"/>
</dbReference>